<evidence type="ECO:0000313" key="4">
    <source>
        <dbReference type="EMBL" id="CAB4943097.1"/>
    </source>
</evidence>
<dbReference type="PANTHER" id="PTHR44068">
    <property type="entry name" value="ZGC:194242"/>
    <property type="match status" value="1"/>
</dbReference>
<gene>
    <name evidence="3" type="ORF">UFOPK1392_00138</name>
    <name evidence="4" type="ORF">UFOPK3733_01410</name>
</gene>
<protein>
    <submittedName>
        <fullName evidence="4">Unannotated protein</fullName>
    </submittedName>
</protein>
<dbReference type="Pfam" id="PF08241">
    <property type="entry name" value="Methyltransf_11"/>
    <property type="match status" value="1"/>
</dbReference>
<sequence>MLTADYDRLGLQAGDRLLDLGCGFGRHAFEALRRGSTVVACDMAYPELVQVVNTADAMREAGEIAPGLSCTSVNGDGTQLPFADGAFDRIIASEVMEHVPDDMAALDELTRVLRPGGTIAITIPAELPEKICWKLSDEYHAPFVVGGHVRIYSESELRDKMRTAGLNPTVSHRAHALHAPYWWLRCAVGPTNSSNPLVKQYTKLLEWDIMTAPAITRTTERLLNPVLGKSLVVYATKPVTGSSTRRTATVGASA</sequence>
<keyword evidence="1" id="KW-0808">Transferase</keyword>
<feature type="domain" description="Methyltransferase type 11" evidence="2">
    <location>
        <begin position="18"/>
        <end position="121"/>
    </location>
</feature>
<dbReference type="GO" id="GO:0008757">
    <property type="term" value="F:S-adenosylmethionine-dependent methyltransferase activity"/>
    <property type="evidence" value="ECO:0007669"/>
    <property type="project" value="InterPro"/>
</dbReference>
<dbReference type="EMBL" id="CAFBNC010000075">
    <property type="protein sequence ID" value="CAB4943097.1"/>
    <property type="molecule type" value="Genomic_DNA"/>
</dbReference>
<dbReference type="InterPro" id="IPR050447">
    <property type="entry name" value="Erg6_SMT_methyltransf"/>
</dbReference>
<name>A0A6J7JJR0_9ZZZZ</name>
<evidence type="ECO:0000256" key="1">
    <source>
        <dbReference type="ARBA" id="ARBA00022679"/>
    </source>
</evidence>
<evidence type="ECO:0000259" key="2">
    <source>
        <dbReference type="Pfam" id="PF08241"/>
    </source>
</evidence>
<dbReference type="Gene3D" id="3.40.50.150">
    <property type="entry name" value="Vaccinia Virus protein VP39"/>
    <property type="match status" value="1"/>
</dbReference>
<dbReference type="PANTHER" id="PTHR44068:SF11">
    <property type="entry name" value="GERANYL DIPHOSPHATE 2-C-METHYLTRANSFERASE"/>
    <property type="match status" value="1"/>
</dbReference>
<dbReference type="AlphaFoldDB" id="A0A6J7JJR0"/>
<dbReference type="SUPFAM" id="SSF53335">
    <property type="entry name" value="S-adenosyl-L-methionine-dependent methyltransferases"/>
    <property type="match status" value="1"/>
</dbReference>
<proteinExistence type="predicted"/>
<organism evidence="4">
    <name type="scientific">freshwater metagenome</name>
    <dbReference type="NCBI Taxonomy" id="449393"/>
    <lineage>
        <taxon>unclassified sequences</taxon>
        <taxon>metagenomes</taxon>
        <taxon>ecological metagenomes</taxon>
    </lineage>
</organism>
<reference evidence="4" key="1">
    <citation type="submission" date="2020-05" db="EMBL/GenBank/DDBJ databases">
        <authorList>
            <person name="Chiriac C."/>
            <person name="Salcher M."/>
            <person name="Ghai R."/>
            <person name="Kavagutti S V."/>
        </authorList>
    </citation>
    <scope>NUCLEOTIDE SEQUENCE</scope>
</reference>
<accession>A0A6J7JJR0</accession>
<dbReference type="InterPro" id="IPR029063">
    <property type="entry name" value="SAM-dependent_MTases_sf"/>
</dbReference>
<dbReference type="CDD" id="cd02440">
    <property type="entry name" value="AdoMet_MTases"/>
    <property type="match status" value="1"/>
</dbReference>
<evidence type="ECO:0000313" key="3">
    <source>
        <dbReference type="EMBL" id="CAB4322404.1"/>
    </source>
</evidence>
<dbReference type="EMBL" id="CAEMXZ010000003">
    <property type="protein sequence ID" value="CAB4322404.1"/>
    <property type="molecule type" value="Genomic_DNA"/>
</dbReference>
<dbReference type="InterPro" id="IPR013216">
    <property type="entry name" value="Methyltransf_11"/>
</dbReference>